<reference evidence="4" key="1">
    <citation type="submission" date="2017-06" db="EMBL/GenBank/DDBJ databases">
        <authorList>
            <person name="Varghese N."/>
            <person name="Submissions S."/>
        </authorList>
    </citation>
    <scope>NUCLEOTIDE SEQUENCE [LARGE SCALE GENOMIC DNA]</scope>
    <source>
        <strain evidence="4">JCM 23211</strain>
    </source>
</reference>
<proteinExistence type="predicted"/>
<dbReference type="OrthoDB" id="4373871at2"/>
<keyword evidence="4" id="KW-1185">Reference proteome</keyword>
<name>A0A239N5S2_9NOCA</name>
<evidence type="ECO:0000256" key="2">
    <source>
        <dbReference type="SAM" id="MobiDB-lite"/>
    </source>
</evidence>
<gene>
    <name evidence="3" type="ORF">SAMN05421642_1293</name>
</gene>
<feature type="compositionally biased region" description="Low complexity" evidence="2">
    <location>
        <begin position="135"/>
        <end position="146"/>
    </location>
</feature>
<dbReference type="RefSeq" id="WP_089252371.1">
    <property type="nucleotide sequence ID" value="NZ_FZOW01000029.1"/>
</dbReference>
<dbReference type="STRING" id="398843.A3K89_23385"/>
<evidence type="ECO:0000313" key="3">
    <source>
        <dbReference type="EMBL" id="SNT49528.1"/>
    </source>
</evidence>
<dbReference type="Pfam" id="PF19844">
    <property type="entry name" value="DUF6319"/>
    <property type="match status" value="1"/>
</dbReference>
<feature type="compositionally biased region" description="Pro residues" evidence="2">
    <location>
        <begin position="109"/>
        <end position="134"/>
    </location>
</feature>
<evidence type="ECO:0008006" key="5">
    <source>
        <dbReference type="Google" id="ProtNLM"/>
    </source>
</evidence>
<evidence type="ECO:0000256" key="1">
    <source>
        <dbReference type="SAM" id="Coils"/>
    </source>
</evidence>
<dbReference type="EMBL" id="FZOW01000029">
    <property type="protein sequence ID" value="SNT49528.1"/>
    <property type="molecule type" value="Genomic_DNA"/>
</dbReference>
<dbReference type="InterPro" id="IPR046282">
    <property type="entry name" value="DUF6319"/>
</dbReference>
<dbReference type="AlphaFoldDB" id="A0A239N5S2"/>
<dbReference type="Proteomes" id="UP000198327">
    <property type="component" value="Unassembled WGS sequence"/>
</dbReference>
<feature type="coiled-coil region" evidence="1">
    <location>
        <begin position="214"/>
        <end position="241"/>
    </location>
</feature>
<feature type="region of interest" description="Disordered" evidence="2">
    <location>
        <begin position="78"/>
        <end position="192"/>
    </location>
</feature>
<keyword evidence="1" id="KW-0175">Coiled coil</keyword>
<accession>A0A239N5S2</accession>
<protein>
    <recommendedName>
        <fullName evidence="5">Translation initiation factor</fullName>
    </recommendedName>
</protein>
<evidence type="ECO:0000313" key="4">
    <source>
        <dbReference type="Proteomes" id="UP000198327"/>
    </source>
</evidence>
<organism evidence="3 4">
    <name type="scientific">Rhodococcoides kyotonense</name>
    <dbReference type="NCBI Taxonomy" id="398843"/>
    <lineage>
        <taxon>Bacteria</taxon>
        <taxon>Bacillati</taxon>
        <taxon>Actinomycetota</taxon>
        <taxon>Actinomycetes</taxon>
        <taxon>Mycobacteriales</taxon>
        <taxon>Nocardiaceae</taxon>
        <taxon>Rhodococcoides</taxon>
    </lineage>
</organism>
<sequence length="243" mass="25208">MPPRRRSTANESLTPENLATLADALASGKRATVYLIEATPSLGLPEGTSARVVSIDGSTVTISPKGVNDELPFEADELRITRNPPGGAAKPAPKPVAPKPEIAEWTEPAPKPKPVTPKPVTPKPVTPKPAPAPSPATVSKPAAPAARKGKKGPDSVSVTIHAGADNDWSVTVTHGARRPGKAQPVTPESVSRAVRELGDDSAVQAVEAVISHARDEAAQRVAELSRQLEEAQSMLAALESGTQ</sequence>